<comment type="caution">
    <text evidence="1">The sequence shown here is derived from an EMBL/GenBank/DDBJ whole genome shotgun (WGS) entry which is preliminary data.</text>
</comment>
<dbReference type="Proteomes" id="UP000037891">
    <property type="component" value="Unassembled WGS sequence"/>
</dbReference>
<dbReference type="PATRIC" id="fig|81035.3.peg.154"/>
<dbReference type="EMBL" id="LGLN01000067">
    <property type="protein sequence ID" value="KPC27628.1"/>
    <property type="molecule type" value="Genomic_DNA"/>
</dbReference>
<sequence>MIEYCKAQTRAKVEYPFPVVKRLFGYVKLRFPGLIKNTAPLTTLLPCRTCGWLQND</sequence>
<dbReference type="AlphaFoldDB" id="A0A0N1JNJ0"/>
<gene>
    <name evidence="1" type="ORF">ABJ99_0124</name>
</gene>
<proteinExistence type="predicted"/>
<accession>A0A0N1JNJ0</accession>
<evidence type="ECO:0000313" key="1">
    <source>
        <dbReference type="EMBL" id="KPC27628.1"/>
    </source>
</evidence>
<reference evidence="1 2" key="2">
    <citation type="submission" date="2015-10" db="EMBL/GenBank/DDBJ databases">
        <title>Comparative genomics and high-throughput reverse genetic screens identify a new phytobacterial MAMP and an Arabidopsis receptor required for immune elicitation.</title>
        <authorList>
            <person name="Mott G.A."/>
            <person name="Thakur S."/>
            <person name="Wang P.W."/>
            <person name="Desveaux D."/>
            <person name="Guttman D.S."/>
        </authorList>
    </citation>
    <scope>NUCLEOTIDE SEQUENCE [LARGE SCALE GENOMIC DNA]</scope>
    <source>
        <strain evidence="1 2">0788_9</strain>
    </source>
</reference>
<reference evidence="1 2" key="1">
    <citation type="submission" date="2015-07" db="EMBL/GenBank/DDBJ databases">
        <authorList>
            <person name="Noorani M."/>
        </authorList>
    </citation>
    <scope>NUCLEOTIDE SEQUENCE [LARGE SCALE GENOMIC DNA]</scope>
    <source>
        <strain evidence="1 2">0788_9</strain>
    </source>
</reference>
<name>A0A0N1JNJ0_PSESX</name>
<evidence type="ECO:0000313" key="2">
    <source>
        <dbReference type="Proteomes" id="UP000037891"/>
    </source>
</evidence>
<protein>
    <submittedName>
        <fullName evidence="1">Transposase family protein</fullName>
    </submittedName>
</protein>
<organism evidence="1 2">
    <name type="scientific">Pseudomonas syringae pv. cilantro</name>
    <dbReference type="NCBI Taxonomy" id="81035"/>
    <lineage>
        <taxon>Bacteria</taxon>
        <taxon>Pseudomonadati</taxon>
        <taxon>Pseudomonadota</taxon>
        <taxon>Gammaproteobacteria</taxon>
        <taxon>Pseudomonadales</taxon>
        <taxon>Pseudomonadaceae</taxon>
        <taxon>Pseudomonas</taxon>
        <taxon>Pseudomonas syringae</taxon>
    </lineage>
</organism>